<name>A0A5K1JYB2_9APHY</name>
<evidence type="ECO:0000313" key="1">
    <source>
        <dbReference type="EMBL" id="VWO97369.1"/>
    </source>
</evidence>
<dbReference type="EMBL" id="LR726281">
    <property type="protein sequence ID" value="VWO97369.1"/>
    <property type="molecule type" value="Genomic_DNA"/>
</dbReference>
<organism evidence="1">
    <name type="scientific">Ganoderma boninense</name>
    <dbReference type="NCBI Taxonomy" id="34458"/>
    <lineage>
        <taxon>Eukaryota</taxon>
        <taxon>Fungi</taxon>
        <taxon>Dikarya</taxon>
        <taxon>Basidiomycota</taxon>
        <taxon>Agaricomycotina</taxon>
        <taxon>Agaricomycetes</taxon>
        <taxon>Polyporales</taxon>
        <taxon>Polyporaceae</taxon>
        <taxon>Ganoderma</taxon>
    </lineage>
</organism>
<dbReference type="AlphaFoldDB" id="A0A5K1JYB2"/>
<gene>
    <name evidence="1" type="primary">Q4X1I3</name>
</gene>
<reference evidence="1" key="1">
    <citation type="submission" date="2019-10" db="EMBL/GenBank/DDBJ databases">
        <authorList>
            <person name="Nor Muhammad N."/>
        </authorList>
    </citation>
    <scope>NUCLEOTIDE SEQUENCE</scope>
</reference>
<accession>A0A5K1JYB2</accession>
<proteinExistence type="predicted"/>
<protein>
    <submittedName>
        <fullName evidence="1">Uncharacterized protein</fullName>
    </submittedName>
</protein>
<sequence>MRLLFPLPRNDALARDKAQSFIYFGKETPCVLRHDGNEYHPIFGPTIPVIPNTRVQGRFDLWTVRLLAVTLLVPPSDDSPTWTPIRIDMPNNGVRAILDTASMNSTFSPTTIKSMCDRWFTVGDSDDEQTEQAHADRERFSDHDLVFTFEGTDGAPVDFRCDAAWFFCRLWEDKESRELFRWSHVRSSNDDESDIVVLGMNFFWGAFVKFSAPYEGSDTVPSIQFAAQRAVVEGQKIHGPWDFTFAK</sequence>